<dbReference type="CDD" id="cd00291">
    <property type="entry name" value="SirA_YedF_YeeD"/>
    <property type="match status" value="1"/>
</dbReference>
<evidence type="ECO:0000313" key="3">
    <source>
        <dbReference type="EMBL" id="WGS64317.1"/>
    </source>
</evidence>
<gene>
    <name evidence="3" type="ORF">JRV97_08035</name>
</gene>
<accession>A0ABY8PNW6</accession>
<dbReference type="SUPFAM" id="SSF64307">
    <property type="entry name" value="SirA-like"/>
    <property type="match status" value="1"/>
</dbReference>
<dbReference type="InterPro" id="IPR011991">
    <property type="entry name" value="ArsR-like_HTH"/>
</dbReference>
<dbReference type="EMBL" id="CP069362">
    <property type="protein sequence ID" value="WGS64317.1"/>
    <property type="molecule type" value="Genomic_DNA"/>
</dbReference>
<dbReference type="InterPro" id="IPR001455">
    <property type="entry name" value="TusA-like"/>
</dbReference>
<evidence type="ECO:0000259" key="2">
    <source>
        <dbReference type="PROSITE" id="PS50987"/>
    </source>
</evidence>
<dbReference type="InterPro" id="IPR036388">
    <property type="entry name" value="WH-like_DNA-bd_sf"/>
</dbReference>
<proteinExistence type="inferred from homology"/>
<dbReference type="InterPro" id="IPR036390">
    <property type="entry name" value="WH_DNA-bd_sf"/>
</dbReference>
<dbReference type="Pfam" id="PF01475">
    <property type="entry name" value="FUR"/>
    <property type="match status" value="1"/>
</dbReference>
<dbReference type="RefSeq" id="WP_280997884.1">
    <property type="nucleotide sequence ID" value="NZ_CP069362.1"/>
</dbReference>
<evidence type="ECO:0000313" key="4">
    <source>
        <dbReference type="Proteomes" id="UP001232493"/>
    </source>
</evidence>
<dbReference type="SMART" id="SM00418">
    <property type="entry name" value="HTH_ARSR"/>
    <property type="match status" value="1"/>
</dbReference>
<dbReference type="PROSITE" id="PS50987">
    <property type="entry name" value="HTH_ARSR_2"/>
    <property type="match status" value="1"/>
</dbReference>
<dbReference type="CDD" id="cd00090">
    <property type="entry name" value="HTH_ARSR"/>
    <property type="match status" value="1"/>
</dbReference>
<dbReference type="Pfam" id="PF01206">
    <property type="entry name" value="TusA"/>
    <property type="match status" value="1"/>
</dbReference>
<dbReference type="InterPro" id="IPR001845">
    <property type="entry name" value="HTH_ArsR_DNA-bd_dom"/>
</dbReference>
<dbReference type="SUPFAM" id="SSF46785">
    <property type="entry name" value="Winged helix' DNA-binding domain"/>
    <property type="match status" value="1"/>
</dbReference>
<sequence length="196" mass="22628">MKKNLTLQDLFKALANQIRMEILISIFDNYLTASEIAEKLNHDISTIYRHLLHMKKIGILKSERKNGIEYFDFSSTKIFHIIENAIEFISEIKGNKVIDCTHMGRCLLDQNSLNIEPDMILDMRGEICPVPDIQTRKVLKNMKKEQVLLVIVDYPLSAERIPISIAKEGHILLGKINEIPGETKLYIKRAKKIRRA</sequence>
<name>A0ABY8PNW6_9BACT</name>
<dbReference type="PANTHER" id="PTHR33279:SF6">
    <property type="entry name" value="SULFUR CARRIER PROTEIN YEDF-RELATED"/>
    <property type="match status" value="1"/>
</dbReference>
<dbReference type="PANTHER" id="PTHR33279">
    <property type="entry name" value="SULFUR CARRIER PROTEIN YEDF-RELATED"/>
    <property type="match status" value="1"/>
</dbReference>
<feature type="domain" description="HTH arsR-type" evidence="2">
    <location>
        <begin position="1"/>
        <end position="93"/>
    </location>
</feature>
<dbReference type="Gene3D" id="1.10.10.10">
    <property type="entry name" value="Winged helix-like DNA-binding domain superfamily/Winged helix DNA-binding domain"/>
    <property type="match status" value="1"/>
</dbReference>
<reference evidence="3 4" key="1">
    <citation type="submission" date="2021-02" db="EMBL/GenBank/DDBJ databases">
        <title>Characterization of Marinitoga sp. nov. str. BP5-C20A.</title>
        <authorList>
            <person name="Erauso G."/>
            <person name="Postec A."/>
        </authorList>
    </citation>
    <scope>NUCLEOTIDE SEQUENCE [LARGE SCALE GENOMIC DNA]</scope>
    <source>
        <strain evidence="3 4">BP5-C20A</strain>
    </source>
</reference>
<dbReference type="Gene3D" id="3.30.110.40">
    <property type="entry name" value="TusA-like domain"/>
    <property type="match status" value="1"/>
</dbReference>
<organism evidence="3 4">
    <name type="scientific">Marinitoga aeolica</name>
    <dbReference type="NCBI Taxonomy" id="2809031"/>
    <lineage>
        <taxon>Bacteria</taxon>
        <taxon>Thermotogati</taxon>
        <taxon>Thermotogota</taxon>
        <taxon>Thermotogae</taxon>
        <taxon>Petrotogales</taxon>
        <taxon>Petrotogaceae</taxon>
        <taxon>Marinitoga</taxon>
    </lineage>
</organism>
<dbReference type="InterPro" id="IPR036868">
    <property type="entry name" value="TusA-like_sf"/>
</dbReference>
<dbReference type="InterPro" id="IPR002481">
    <property type="entry name" value="FUR"/>
</dbReference>
<protein>
    <submittedName>
        <fullName evidence="3">Sulfurtransferase TusA family protein</fullName>
    </submittedName>
</protein>
<keyword evidence="4" id="KW-1185">Reference proteome</keyword>
<evidence type="ECO:0000256" key="1">
    <source>
        <dbReference type="ARBA" id="ARBA00008984"/>
    </source>
</evidence>
<dbReference type="Proteomes" id="UP001232493">
    <property type="component" value="Chromosome"/>
</dbReference>
<comment type="similarity">
    <text evidence="1">Belongs to the sulfur carrier protein TusA family.</text>
</comment>